<gene>
    <name evidence="1" type="ORF">BSAL_40105</name>
</gene>
<evidence type="ECO:0000313" key="2">
    <source>
        <dbReference type="Proteomes" id="UP000051952"/>
    </source>
</evidence>
<dbReference type="AlphaFoldDB" id="A0A0S4KL99"/>
<accession>A0A0S4KL99</accession>
<dbReference type="VEuPathDB" id="TriTrypDB:BSAL_40105"/>
<reference evidence="2" key="1">
    <citation type="submission" date="2015-09" db="EMBL/GenBank/DDBJ databases">
        <authorList>
            <consortium name="Pathogen Informatics"/>
        </authorList>
    </citation>
    <scope>NUCLEOTIDE SEQUENCE [LARGE SCALE GENOMIC DNA]</scope>
    <source>
        <strain evidence="2">Lake Konstanz</strain>
    </source>
</reference>
<organism evidence="1 2">
    <name type="scientific">Bodo saltans</name>
    <name type="common">Flagellated protozoan</name>
    <dbReference type="NCBI Taxonomy" id="75058"/>
    <lineage>
        <taxon>Eukaryota</taxon>
        <taxon>Discoba</taxon>
        <taxon>Euglenozoa</taxon>
        <taxon>Kinetoplastea</taxon>
        <taxon>Metakinetoplastina</taxon>
        <taxon>Eubodonida</taxon>
        <taxon>Bodonidae</taxon>
        <taxon>Bodo</taxon>
    </lineage>
</organism>
<evidence type="ECO:0000313" key="1">
    <source>
        <dbReference type="EMBL" id="CUI15358.1"/>
    </source>
</evidence>
<feature type="non-terminal residue" evidence="1">
    <location>
        <position position="140"/>
    </location>
</feature>
<dbReference type="EMBL" id="CYKH01002100">
    <property type="protein sequence ID" value="CUI15358.1"/>
    <property type="molecule type" value="Genomic_DNA"/>
</dbReference>
<keyword evidence="2" id="KW-1185">Reference proteome</keyword>
<sequence length="140" mass="15400">MHGNLKLVSPLGRKKNTFMCTCSKVSVNRFITLYSCLFFFLFLDFRWTALDEDQCVNTMLRHCSLTRGLHSLMVGGVHRRVWSGSAPGPVTLKKAGSSSAVVDTVGDLISMCEQAPFDVNGSAVTDLTVRNTLRVAADRV</sequence>
<dbReference type="Proteomes" id="UP000051952">
    <property type="component" value="Unassembled WGS sequence"/>
</dbReference>
<name>A0A0S4KL99_BODSA</name>
<protein>
    <submittedName>
        <fullName evidence="1">Uncharacterized protein</fullName>
    </submittedName>
</protein>
<proteinExistence type="predicted"/>